<dbReference type="Proteomes" id="UP001601976">
    <property type="component" value="Unassembled WGS sequence"/>
</dbReference>
<keyword evidence="2" id="KW-0732">Signal</keyword>
<feature type="signal peptide" evidence="2">
    <location>
        <begin position="1"/>
        <end position="20"/>
    </location>
</feature>
<protein>
    <recommendedName>
        <fullName evidence="5">Lipoprotein</fullName>
    </recommendedName>
</protein>
<evidence type="ECO:0000313" key="4">
    <source>
        <dbReference type="Proteomes" id="UP001601976"/>
    </source>
</evidence>
<sequence>MKKTATAAAAALVLCLTAGCGTPSSGSERKESASPRPAPDAANKHVTSSGETLGEGELEKVALVSGDVPGFAVTPLQGGGETGKERSEQPECQALAAVINGAPEPAPSAAVHRTLMDESEEGRDDQTVVTEILTSYPQGSAVQVLQGVKDAIGACGRGFSTTGGDGPSTYTEVKELPAPKAGQEALAYQVTGSFEGTKVPLVFQLVRTGSTVVIFYAANFIDAKTPEIPARLATAQAAKLP</sequence>
<comment type="caution">
    <text evidence="3">The sequence shown here is derived from an EMBL/GenBank/DDBJ whole genome shotgun (WGS) entry which is preliminary data.</text>
</comment>
<keyword evidence="4" id="KW-1185">Reference proteome</keyword>
<evidence type="ECO:0000313" key="3">
    <source>
        <dbReference type="EMBL" id="MFF3338948.1"/>
    </source>
</evidence>
<gene>
    <name evidence="3" type="ORF">ACFYWW_09430</name>
</gene>
<dbReference type="EMBL" id="JBIAPK010000002">
    <property type="protein sequence ID" value="MFF3338948.1"/>
    <property type="molecule type" value="Genomic_DNA"/>
</dbReference>
<dbReference type="PROSITE" id="PS51257">
    <property type="entry name" value="PROKAR_LIPOPROTEIN"/>
    <property type="match status" value="1"/>
</dbReference>
<feature type="region of interest" description="Disordered" evidence="1">
    <location>
        <begin position="20"/>
        <end position="56"/>
    </location>
</feature>
<organism evidence="3 4">
    <name type="scientific">Streptomyces flavidovirens</name>
    <dbReference type="NCBI Taxonomy" id="67298"/>
    <lineage>
        <taxon>Bacteria</taxon>
        <taxon>Bacillati</taxon>
        <taxon>Actinomycetota</taxon>
        <taxon>Actinomycetes</taxon>
        <taxon>Kitasatosporales</taxon>
        <taxon>Streptomycetaceae</taxon>
        <taxon>Streptomyces</taxon>
    </lineage>
</organism>
<reference evidence="3 4" key="1">
    <citation type="submission" date="2024-10" db="EMBL/GenBank/DDBJ databases">
        <title>The Natural Products Discovery Center: Release of the First 8490 Sequenced Strains for Exploring Actinobacteria Biosynthetic Diversity.</title>
        <authorList>
            <person name="Kalkreuter E."/>
            <person name="Kautsar S.A."/>
            <person name="Yang D."/>
            <person name="Bader C.D."/>
            <person name="Teijaro C.N."/>
            <person name="Fluegel L."/>
            <person name="Davis C.M."/>
            <person name="Simpson J.R."/>
            <person name="Lauterbach L."/>
            <person name="Steele A.D."/>
            <person name="Gui C."/>
            <person name="Meng S."/>
            <person name="Li G."/>
            <person name="Viehrig K."/>
            <person name="Ye F."/>
            <person name="Su P."/>
            <person name="Kiefer A.F."/>
            <person name="Nichols A."/>
            <person name="Cepeda A.J."/>
            <person name="Yan W."/>
            <person name="Fan B."/>
            <person name="Jiang Y."/>
            <person name="Adhikari A."/>
            <person name="Zheng C.-J."/>
            <person name="Schuster L."/>
            <person name="Cowan T.M."/>
            <person name="Smanski M.J."/>
            <person name="Chevrette M.G."/>
            <person name="De Carvalho L.P.S."/>
            <person name="Shen B."/>
        </authorList>
    </citation>
    <scope>NUCLEOTIDE SEQUENCE [LARGE SCALE GENOMIC DNA]</scope>
    <source>
        <strain evidence="3 4">NPDC003029</strain>
    </source>
</reference>
<feature type="chain" id="PRO_5045655701" description="Lipoprotein" evidence="2">
    <location>
        <begin position="21"/>
        <end position="241"/>
    </location>
</feature>
<name>A0ABW6RBS7_9ACTN</name>
<proteinExistence type="predicted"/>
<accession>A0ABW6RBS7</accession>
<dbReference type="RefSeq" id="WP_387894847.1">
    <property type="nucleotide sequence ID" value="NZ_JBIAPK010000002.1"/>
</dbReference>
<evidence type="ECO:0008006" key="5">
    <source>
        <dbReference type="Google" id="ProtNLM"/>
    </source>
</evidence>
<evidence type="ECO:0000256" key="2">
    <source>
        <dbReference type="SAM" id="SignalP"/>
    </source>
</evidence>
<evidence type="ECO:0000256" key="1">
    <source>
        <dbReference type="SAM" id="MobiDB-lite"/>
    </source>
</evidence>